<dbReference type="PANTHER" id="PTHR35564">
    <property type="match status" value="1"/>
</dbReference>
<gene>
    <name evidence="1" type="primary">tssG</name>
    <name evidence="1" type="ORF">ACFSM5_15265</name>
</gene>
<dbReference type="PANTHER" id="PTHR35564:SF4">
    <property type="entry name" value="CYTOPLASMIC PROTEIN"/>
    <property type="match status" value="1"/>
</dbReference>
<sequence length="342" mass="37608">MADADRGQALGLTARLEARGHDYEFFQAVALLEMLAARKGATPLGEGADPRREGLVLGSPASLKFAPSDVSRITGVEGERPRIETRVMGLAGQGGPLPDWVTEVMSLRVSRRDTAMRDFFDLFNHRLLSLFYKVRDKARVGFGYRSPDKSPAARYLFSLMGLGTGRLQGRLGEKVPDRMLLTYAGLLAGRTRSVGALERLLSHALAVPVKVEPLTGRWLTLDADERTRLGRMGAHNRLGQGAMIGSRVWDVESCFTLRIGPMGWQDVASFLPEGARHQPLVSLTRLFVGDAMDFRLHLQVKKAEIPAMQLSSRHGARLGWTSILRAANETGATGDIRVRPRL</sequence>
<dbReference type="InterPro" id="IPR010732">
    <property type="entry name" value="T6SS_TssG-like"/>
</dbReference>
<accession>A0ABW5DXT4</accession>
<name>A0ABW5DXT4_9PROT</name>
<proteinExistence type="predicted"/>
<dbReference type="NCBIfam" id="TIGR03347">
    <property type="entry name" value="VI_chp_1"/>
    <property type="match status" value="1"/>
</dbReference>
<dbReference type="RefSeq" id="WP_379877332.1">
    <property type="nucleotide sequence ID" value="NZ_JBHUIP010000013.1"/>
</dbReference>
<keyword evidence="2" id="KW-1185">Reference proteome</keyword>
<dbReference type="Proteomes" id="UP001597295">
    <property type="component" value="Unassembled WGS sequence"/>
</dbReference>
<dbReference type="EMBL" id="JBHUIP010000013">
    <property type="protein sequence ID" value="MFD2264261.1"/>
    <property type="molecule type" value="Genomic_DNA"/>
</dbReference>
<evidence type="ECO:0000313" key="2">
    <source>
        <dbReference type="Proteomes" id="UP001597295"/>
    </source>
</evidence>
<evidence type="ECO:0000313" key="1">
    <source>
        <dbReference type="EMBL" id="MFD2264261.1"/>
    </source>
</evidence>
<dbReference type="Pfam" id="PF06996">
    <property type="entry name" value="T6SS_TssG"/>
    <property type="match status" value="1"/>
</dbReference>
<organism evidence="1 2">
    <name type="scientific">Lacibacterium aquatile</name>
    <dbReference type="NCBI Taxonomy" id="1168082"/>
    <lineage>
        <taxon>Bacteria</taxon>
        <taxon>Pseudomonadati</taxon>
        <taxon>Pseudomonadota</taxon>
        <taxon>Alphaproteobacteria</taxon>
        <taxon>Rhodospirillales</taxon>
        <taxon>Rhodospirillaceae</taxon>
    </lineage>
</organism>
<comment type="caution">
    <text evidence="1">The sequence shown here is derived from an EMBL/GenBank/DDBJ whole genome shotgun (WGS) entry which is preliminary data.</text>
</comment>
<reference evidence="2" key="1">
    <citation type="journal article" date="2019" name="Int. J. Syst. Evol. Microbiol.">
        <title>The Global Catalogue of Microorganisms (GCM) 10K type strain sequencing project: providing services to taxonomists for standard genome sequencing and annotation.</title>
        <authorList>
            <consortium name="The Broad Institute Genomics Platform"/>
            <consortium name="The Broad Institute Genome Sequencing Center for Infectious Disease"/>
            <person name="Wu L."/>
            <person name="Ma J."/>
        </authorList>
    </citation>
    <scope>NUCLEOTIDE SEQUENCE [LARGE SCALE GENOMIC DNA]</scope>
    <source>
        <strain evidence="2">CGMCC 1.19062</strain>
    </source>
</reference>
<protein>
    <submittedName>
        <fullName evidence="1">Type VI secretion system baseplate subunit TssG</fullName>
    </submittedName>
</protein>